<feature type="signal peptide" evidence="1">
    <location>
        <begin position="1"/>
        <end position="19"/>
    </location>
</feature>
<keyword evidence="3" id="KW-1185">Reference proteome</keyword>
<sequence length="170" mass="18408">MLPAILLIHVLLLTPVANPSSLLLPVSNLTAPAAFPTTDLSARMSQVLCRRDPGLRSLSDYTTCIPSLFRLYATPQIRTPTLWVPGDFKQWGPETDLGGCYLLVDGGGERDIFSIETLLGPAIWALGKCFVGDVEGRNRFAKTRIGPKKGWWLEIVLEVTGVVGGNSSVS</sequence>
<gene>
    <name evidence="2" type="ORF">ALECFALPRED_004810</name>
</gene>
<evidence type="ECO:0000256" key="1">
    <source>
        <dbReference type="SAM" id="SignalP"/>
    </source>
</evidence>
<name>A0A8H3EBJ9_9LECA</name>
<comment type="caution">
    <text evidence="2">The sequence shown here is derived from an EMBL/GenBank/DDBJ whole genome shotgun (WGS) entry which is preliminary data.</text>
</comment>
<reference evidence="2" key="1">
    <citation type="submission" date="2021-03" db="EMBL/GenBank/DDBJ databases">
        <authorList>
            <person name="Tagirdzhanova G."/>
        </authorList>
    </citation>
    <scope>NUCLEOTIDE SEQUENCE</scope>
</reference>
<feature type="chain" id="PRO_5034906271" description="Ecp2 effector protein domain-containing protein" evidence="1">
    <location>
        <begin position="20"/>
        <end position="170"/>
    </location>
</feature>
<accession>A0A8H3EBJ9</accession>
<dbReference type="EMBL" id="CAJPDR010000003">
    <property type="protein sequence ID" value="CAF9904031.1"/>
    <property type="molecule type" value="Genomic_DNA"/>
</dbReference>
<evidence type="ECO:0000313" key="3">
    <source>
        <dbReference type="Proteomes" id="UP000664203"/>
    </source>
</evidence>
<dbReference type="Proteomes" id="UP000664203">
    <property type="component" value="Unassembled WGS sequence"/>
</dbReference>
<protein>
    <recommendedName>
        <fullName evidence="4">Ecp2 effector protein domain-containing protein</fullName>
    </recommendedName>
</protein>
<dbReference type="AlphaFoldDB" id="A0A8H3EBJ9"/>
<organism evidence="2 3">
    <name type="scientific">Alectoria fallacina</name>
    <dbReference type="NCBI Taxonomy" id="1903189"/>
    <lineage>
        <taxon>Eukaryota</taxon>
        <taxon>Fungi</taxon>
        <taxon>Dikarya</taxon>
        <taxon>Ascomycota</taxon>
        <taxon>Pezizomycotina</taxon>
        <taxon>Lecanoromycetes</taxon>
        <taxon>OSLEUM clade</taxon>
        <taxon>Lecanoromycetidae</taxon>
        <taxon>Lecanorales</taxon>
        <taxon>Lecanorineae</taxon>
        <taxon>Parmeliaceae</taxon>
        <taxon>Alectoria</taxon>
    </lineage>
</organism>
<proteinExistence type="predicted"/>
<evidence type="ECO:0008006" key="4">
    <source>
        <dbReference type="Google" id="ProtNLM"/>
    </source>
</evidence>
<dbReference type="OrthoDB" id="5381668at2759"/>
<evidence type="ECO:0000313" key="2">
    <source>
        <dbReference type="EMBL" id="CAF9904031.1"/>
    </source>
</evidence>
<keyword evidence="1" id="KW-0732">Signal</keyword>